<dbReference type="EMBL" id="VMNF01000011">
    <property type="protein sequence ID" value="TXC00217.1"/>
    <property type="molecule type" value="Genomic_DNA"/>
</dbReference>
<keyword evidence="1" id="KW-1133">Transmembrane helix</keyword>
<feature type="transmembrane region" description="Helical" evidence="1">
    <location>
        <begin position="33"/>
        <end position="53"/>
    </location>
</feature>
<name>A0A5C6SNU4_FUSOC</name>
<keyword evidence="1" id="KW-0812">Transmembrane</keyword>
<organism evidence="2 3">
    <name type="scientific">Fusarium oxysporum f. sp. cubense</name>
    <dbReference type="NCBI Taxonomy" id="61366"/>
    <lineage>
        <taxon>Eukaryota</taxon>
        <taxon>Fungi</taxon>
        <taxon>Dikarya</taxon>
        <taxon>Ascomycota</taxon>
        <taxon>Pezizomycotina</taxon>
        <taxon>Sordariomycetes</taxon>
        <taxon>Hypocreomycetidae</taxon>
        <taxon>Hypocreales</taxon>
        <taxon>Nectriaceae</taxon>
        <taxon>Fusarium</taxon>
        <taxon>Fusarium oxysporum species complex</taxon>
    </lineage>
</organism>
<sequence>MPYTYYFKNKKEYYFDDIKKSSYYLKCIRRGRLCNSICIIFTYIYALFLLLSIC</sequence>
<evidence type="ECO:0000313" key="2">
    <source>
        <dbReference type="EMBL" id="TXC00217.1"/>
    </source>
</evidence>
<keyword evidence="1" id="KW-0472">Membrane</keyword>
<comment type="caution">
    <text evidence="2">The sequence shown here is derived from an EMBL/GenBank/DDBJ whole genome shotgun (WGS) entry which is preliminary data.</text>
</comment>
<gene>
    <name evidence="2" type="ORF">FocTR4_00014514</name>
</gene>
<dbReference type="Proteomes" id="UP000321331">
    <property type="component" value="Unassembled WGS sequence"/>
</dbReference>
<protein>
    <submittedName>
        <fullName evidence="2">Uncharacterized protein</fullName>
    </submittedName>
</protein>
<dbReference type="AlphaFoldDB" id="A0A5C6SNU4"/>
<evidence type="ECO:0000256" key="1">
    <source>
        <dbReference type="SAM" id="Phobius"/>
    </source>
</evidence>
<evidence type="ECO:0000313" key="3">
    <source>
        <dbReference type="Proteomes" id="UP000321331"/>
    </source>
</evidence>
<accession>A0A5C6SNU4</accession>
<proteinExistence type="predicted"/>
<reference evidence="2 3" key="1">
    <citation type="submission" date="2019-07" db="EMBL/GenBank/DDBJ databases">
        <title>The First High-Quality Draft Genome Sequence of the Causal Agent of the Current Panama Disease Epidemic.</title>
        <authorList>
            <person name="Warmington R.J."/>
            <person name="Kay W."/>
            <person name="Jeffries A."/>
            <person name="Bebber D."/>
            <person name="Moore K."/>
            <person name="Studholme D.J."/>
        </authorList>
    </citation>
    <scope>NUCLEOTIDE SEQUENCE [LARGE SCALE GENOMIC DNA]</scope>
    <source>
        <strain evidence="2 3">TR4</strain>
    </source>
</reference>